<geneLocation type="plasmid" evidence="2 3">
    <name>pREB6</name>
</geneLocation>
<evidence type="ECO:0000313" key="3">
    <source>
        <dbReference type="Proteomes" id="UP000000268"/>
    </source>
</evidence>
<proteinExistence type="predicted"/>
<dbReference type="Proteomes" id="UP000000268">
    <property type="component" value="Plasmid pREB6"/>
</dbReference>
<sequence>MRKTISIPESLASELEQFKDRLNASEICTLALRREVKRLKALDSLEAGADVERFQLERQRDGDHWEAKGKIAGIQTAVRLGYRPLSEVCASVELCTREGLPVIDQIAQIPGVIELIEDCMKDDECLSVFTDDYAHGYGLGALEAWDTLHTQAGKGAATGETNSEINSETPNR</sequence>
<dbReference type="AlphaFoldDB" id="A8ZPW4"/>
<name>A8ZPW4_ACAM1</name>
<dbReference type="RefSeq" id="WP_012168233.1">
    <property type="nucleotide sequence ID" value="NC_009931.1"/>
</dbReference>
<accession>A8ZPW4</accession>
<keyword evidence="3" id="KW-1185">Reference proteome</keyword>
<organism evidence="2 3">
    <name type="scientific">Acaryochloris marina (strain MBIC 11017)</name>
    <dbReference type="NCBI Taxonomy" id="329726"/>
    <lineage>
        <taxon>Bacteria</taxon>
        <taxon>Bacillati</taxon>
        <taxon>Cyanobacteriota</taxon>
        <taxon>Cyanophyceae</taxon>
        <taxon>Acaryochloridales</taxon>
        <taxon>Acaryochloridaceae</taxon>
        <taxon>Acaryochloris</taxon>
    </lineage>
</organism>
<gene>
    <name evidence="2" type="ordered locus">AM1_F0171</name>
</gene>
<dbReference type="KEGG" id="amr:AM1_F0171"/>
<feature type="region of interest" description="Disordered" evidence="1">
    <location>
        <begin position="153"/>
        <end position="172"/>
    </location>
</feature>
<evidence type="ECO:0000313" key="2">
    <source>
        <dbReference type="EMBL" id="ABW33014.1"/>
    </source>
</evidence>
<dbReference type="EMBL" id="CP000843">
    <property type="protein sequence ID" value="ABW33014.1"/>
    <property type="molecule type" value="Genomic_DNA"/>
</dbReference>
<reference evidence="2 3" key="1">
    <citation type="journal article" date="2008" name="Proc. Natl. Acad. Sci. U.S.A.">
        <title>Niche adaptation and genome expansion in the chlorophyll d-producing cyanobacterium Acaryochloris marina.</title>
        <authorList>
            <person name="Swingley W.D."/>
            <person name="Chen M."/>
            <person name="Cheung P.C."/>
            <person name="Conrad A.L."/>
            <person name="Dejesa L.C."/>
            <person name="Hao J."/>
            <person name="Honchak B.M."/>
            <person name="Karbach L.E."/>
            <person name="Kurdoglu A."/>
            <person name="Lahiri S."/>
            <person name="Mastrian S.D."/>
            <person name="Miyashita H."/>
            <person name="Page L."/>
            <person name="Ramakrishna P."/>
            <person name="Satoh S."/>
            <person name="Sattley W.M."/>
            <person name="Shimada Y."/>
            <person name="Taylor H.L."/>
            <person name="Tomo T."/>
            <person name="Tsuchiya T."/>
            <person name="Wang Z.T."/>
            <person name="Raymond J."/>
            <person name="Mimuro M."/>
            <person name="Blankenship R.E."/>
            <person name="Touchman J.W."/>
        </authorList>
    </citation>
    <scope>NUCLEOTIDE SEQUENCE [LARGE SCALE GENOMIC DNA]</scope>
    <source>
        <strain evidence="3">MBIC 11017</strain>
        <plasmid evidence="3">Plasmid pREB6</plasmid>
    </source>
</reference>
<keyword evidence="2" id="KW-0614">Plasmid</keyword>
<dbReference type="HOGENOM" id="CLU_1551911_0_0_3"/>
<evidence type="ECO:0000256" key="1">
    <source>
        <dbReference type="SAM" id="MobiDB-lite"/>
    </source>
</evidence>
<feature type="compositionally biased region" description="Polar residues" evidence="1">
    <location>
        <begin position="159"/>
        <end position="172"/>
    </location>
</feature>
<protein>
    <submittedName>
        <fullName evidence="2">Uncharacterized protein</fullName>
    </submittedName>
</protein>